<proteinExistence type="predicted"/>
<sequence length="100" mass="11663">RVKLIRSRKLGPKFNEKPNPKAIFTSRALSFLTSTTSNTNSSLIVPFNNKEYISKEYDLDINYNNIQRQHSDTRKKYTSKEYDLDINTNTQCLLMNPSNE</sequence>
<feature type="non-terminal residue" evidence="1">
    <location>
        <position position="1"/>
    </location>
</feature>
<protein>
    <submittedName>
        <fullName evidence="1">Vitellogenin-2</fullName>
    </submittedName>
</protein>
<organism evidence="1">
    <name type="scientific">Anthurium amnicola</name>
    <dbReference type="NCBI Taxonomy" id="1678845"/>
    <lineage>
        <taxon>Eukaryota</taxon>
        <taxon>Viridiplantae</taxon>
        <taxon>Streptophyta</taxon>
        <taxon>Embryophyta</taxon>
        <taxon>Tracheophyta</taxon>
        <taxon>Spermatophyta</taxon>
        <taxon>Magnoliopsida</taxon>
        <taxon>Liliopsida</taxon>
        <taxon>Araceae</taxon>
        <taxon>Pothoideae</taxon>
        <taxon>Potheae</taxon>
        <taxon>Anthurium</taxon>
    </lineage>
</organism>
<name>A0A1D1Z091_9ARAE</name>
<gene>
    <name evidence="1" type="primary">VG2_0</name>
    <name evidence="1" type="ORF">g.157382</name>
</gene>
<reference evidence="1" key="1">
    <citation type="submission" date="2015-07" db="EMBL/GenBank/DDBJ databases">
        <title>Transcriptome Assembly of Anthurium amnicola.</title>
        <authorList>
            <person name="Suzuki J."/>
        </authorList>
    </citation>
    <scope>NUCLEOTIDE SEQUENCE</scope>
</reference>
<evidence type="ECO:0000313" key="1">
    <source>
        <dbReference type="EMBL" id="JAT60317.1"/>
    </source>
</evidence>
<dbReference type="AlphaFoldDB" id="A0A1D1Z091"/>
<dbReference type="EMBL" id="GDJX01007619">
    <property type="protein sequence ID" value="JAT60317.1"/>
    <property type="molecule type" value="Transcribed_RNA"/>
</dbReference>
<accession>A0A1D1Z091</accession>
<feature type="non-terminal residue" evidence="1">
    <location>
        <position position="100"/>
    </location>
</feature>